<accession>A0A8H6FRT9</accession>
<dbReference type="Proteomes" id="UP000578531">
    <property type="component" value="Unassembled WGS sequence"/>
</dbReference>
<dbReference type="AlphaFoldDB" id="A0A8H6FRT9"/>
<comment type="caution">
    <text evidence="1">The sequence shown here is derived from an EMBL/GenBank/DDBJ whole genome shotgun (WGS) entry which is preliminary data.</text>
</comment>
<reference evidence="1 2" key="1">
    <citation type="journal article" date="2020" name="Genomics">
        <title>Complete, high-quality genomes from long-read metagenomic sequencing of two wolf lichen thalli reveals enigmatic genome architecture.</title>
        <authorList>
            <person name="McKenzie S.K."/>
            <person name="Walston R.F."/>
            <person name="Allen J.L."/>
        </authorList>
    </citation>
    <scope>NUCLEOTIDE SEQUENCE [LARGE SCALE GENOMIC DNA]</scope>
    <source>
        <strain evidence="1">WasteWater2</strain>
    </source>
</reference>
<dbReference type="GeneID" id="59290037"/>
<dbReference type="RefSeq" id="XP_037162867.1">
    <property type="nucleotide sequence ID" value="XM_037310281.1"/>
</dbReference>
<evidence type="ECO:0000313" key="2">
    <source>
        <dbReference type="Proteomes" id="UP000578531"/>
    </source>
</evidence>
<protein>
    <submittedName>
        <fullName evidence="1">Uncharacterized protein</fullName>
    </submittedName>
</protein>
<keyword evidence="2" id="KW-1185">Reference proteome</keyword>
<sequence>MFLDAADNRREWHRTLDVRLMARSSNYQCTTYSNSDPQGFGPITRKEGFRQPQEGMMAISDPAIWRAWQRRADAWWLEPERRLPLSGPGQNLSSQQLERRKEVATRASYSISCHSDATVCQLHDEYNFASDRDKKALSEALQFFCSEATIQDLNPSNAQLLREQQALNDKVASHEQSLSFKAQLHRCGVLKVRATSCFDFGQCVGRAEENRRSSQGLTE</sequence>
<organism evidence="1 2">
    <name type="scientific">Letharia columbiana</name>
    <dbReference type="NCBI Taxonomy" id="112416"/>
    <lineage>
        <taxon>Eukaryota</taxon>
        <taxon>Fungi</taxon>
        <taxon>Dikarya</taxon>
        <taxon>Ascomycota</taxon>
        <taxon>Pezizomycotina</taxon>
        <taxon>Lecanoromycetes</taxon>
        <taxon>OSLEUM clade</taxon>
        <taxon>Lecanoromycetidae</taxon>
        <taxon>Lecanorales</taxon>
        <taxon>Lecanorineae</taxon>
        <taxon>Parmeliaceae</taxon>
        <taxon>Letharia</taxon>
    </lineage>
</organism>
<gene>
    <name evidence="1" type="ORF">HO173_008381</name>
</gene>
<dbReference type="EMBL" id="JACCJC010000038">
    <property type="protein sequence ID" value="KAF6233449.1"/>
    <property type="molecule type" value="Genomic_DNA"/>
</dbReference>
<name>A0A8H6FRT9_9LECA</name>
<proteinExistence type="predicted"/>
<evidence type="ECO:0000313" key="1">
    <source>
        <dbReference type="EMBL" id="KAF6233449.1"/>
    </source>
</evidence>